<dbReference type="EMBL" id="NPEU01000110">
    <property type="protein sequence ID" value="RAI38736.1"/>
    <property type="molecule type" value="Genomic_DNA"/>
</dbReference>
<dbReference type="SUPFAM" id="SSF51182">
    <property type="entry name" value="RmlC-like cupins"/>
    <property type="match status" value="1"/>
</dbReference>
<accession>A0A327KKV9</accession>
<comment type="caution">
    <text evidence="2">The sequence shown here is derived from an EMBL/GenBank/DDBJ whole genome shotgun (WGS) entry which is preliminary data.</text>
</comment>
<evidence type="ECO:0000313" key="2">
    <source>
        <dbReference type="EMBL" id="RAI38736.1"/>
    </source>
</evidence>
<proteinExistence type="predicted"/>
<keyword evidence="3" id="KW-1185">Reference proteome</keyword>
<dbReference type="Gene3D" id="2.60.120.10">
    <property type="entry name" value="Jelly Rolls"/>
    <property type="match status" value="1"/>
</dbReference>
<feature type="region of interest" description="Disordered" evidence="1">
    <location>
        <begin position="1"/>
        <end position="36"/>
    </location>
</feature>
<evidence type="ECO:0000313" key="3">
    <source>
        <dbReference type="Proteomes" id="UP000248863"/>
    </source>
</evidence>
<dbReference type="InterPro" id="IPR014710">
    <property type="entry name" value="RmlC-like_jellyroll"/>
</dbReference>
<dbReference type="InterPro" id="IPR011051">
    <property type="entry name" value="RmlC_Cupin_sf"/>
</dbReference>
<feature type="compositionally biased region" description="Polar residues" evidence="1">
    <location>
        <begin position="15"/>
        <end position="36"/>
    </location>
</feature>
<gene>
    <name evidence="2" type="ORF">CH338_11695</name>
</gene>
<evidence type="ECO:0008006" key="4">
    <source>
        <dbReference type="Google" id="ProtNLM"/>
    </source>
</evidence>
<evidence type="ECO:0000256" key="1">
    <source>
        <dbReference type="SAM" id="MobiDB-lite"/>
    </source>
</evidence>
<dbReference type="Proteomes" id="UP000248863">
    <property type="component" value="Unassembled WGS sequence"/>
</dbReference>
<sequence length="293" mass="32016">MTNALPTDLLHERTTMQPRSASYAETTAAPQLSEPGSRSWITRGASFVIAVAEVTAGAVLARLDNPDEHMVIVAGTGATIEAGRDIVEAEAETLTIVPPGASVVTAKGDGHVVRIFSARAEDLMRLAVNAAVYADGAPEVAAPTPWPDPPGGFKLRNYAPYSYDRPDTNMRLFRSTNLMVNFLTKRDAPRDVRKLSPHSHEDFEQASLVLEGEYAHHLRWPWTPDQTEWKDDEHVEIGSPSVTVIPAKVVHTSHNIGPGRCWLIDIFAPPRLDFSRKPGLVLNADDYPMPAAN</sequence>
<name>A0A327KKV9_9BRAD</name>
<reference evidence="2 3" key="1">
    <citation type="submission" date="2017-07" db="EMBL/GenBank/DDBJ databases">
        <title>Draft Genome Sequences of Select Purple Nonsulfur Bacteria.</title>
        <authorList>
            <person name="Lasarre B."/>
            <person name="Mckinlay J.B."/>
        </authorList>
    </citation>
    <scope>NUCLEOTIDE SEQUENCE [LARGE SCALE GENOMIC DNA]</scope>
    <source>
        <strain evidence="2 3">DSM 11907</strain>
    </source>
</reference>
<organism evidence="2 3">
    <name type="scientific">Rhodoplanes elegans</name>
    <dbReference type="NCBI Taxonomy" id="29408"/>
    <lineage>
        <taxon>Bacteria</taxon>
        <taxon>Pseudomonadati</taxon>
        <taxon>Pseudomonadota</taxon>
        <taxon>Alphaproteobacteria</taxon>
        <taxon>Hyphomicrobiales</taxon>
        <taxon>Nitrobacteraceae</taxon>
        <taxon>Rhodoplanes</taxon>
    </lineage>
</organism>
<dbReference type="AlphaFoldDB" id="A0A327KKV9"/>
<protein>
    <recommendedName>
        <fullName evidence="4">Cupin 2 conserved barrel domain-containing protein</fullName>
    </recommendedName>
</protein>